<organism evidence="2 3">
    <name type="scientific">Bogoriella caseilytica</name>
    <dbReference type="NCBI Taxonomy" id="56055"/>
    <lineage>
        <taxon>Bacteria</taxon>
        <taxon>Bacillati</taxon>
        <taxon>Actinomycetota</taxon>
        <taxon>Actinomycetes</taxon>
        <taxon>Micrococcales</taxon>
        <taxon>Bogoriellaceae</taxon>
        <taxon>Bogoriella</taxon>
    </lineage>
</organism>
<proteinExistence type="predicted"/>
<sequence>MFGISLLVALLAVVLTWGTPVVWVSSVFAIIALWAFGVSANFRHERHNIPNTVALASMVAFLASVVLAIVGMVL</sequence>
<name>A0A3N2BHE6_9MICO</name>
<evidence type="ECO:0000313" key="2">
    <source>
        <dbReference type="EMBL" id="ROR74494.1"/>
    </source>
</evidence>
<dbReference type="AlphaFoldDB" id="A0A3N2BHE6"/>
<comment type="caution">
    <text evidence="2">The sequence shown here is derived from an EMBL/GenBank/DDBJ whole genome shotgun (WGS) entry which is preliminary data.</text>
</comment>
<keyword evidence="1" id="KW-1133">Transmembrane helix</keyword>
<feature type="transmembrane region" description="Helical" evidence="1">
    <location>
        <begin position="53"/>
        <end position="73"/>
    </location>
</feature>
<keyword evidence="3" id="KW-1185">Reference proteome</keyword>
<keyword evidence="1" id="KW-0472">Membrane</keyword>
<dbReference type="EMBL" id="RKHK01000001">
    <property type="protein sequence ID" value="ROR74494.1"/>
    <property type="molecule type" value="Genomic_DNA"/>
</dbReference>
<protein>
    <submittedName>
        <fullName evidence="2">Uncharacterized protein</fullName>
    </submittedName>
</protein>
<evidence type="ECO:0000256" key="1">
    <source>
        <dbReference type="SAM" id="Phobius"/>
    </source>
</evidence>
<keyword evidence="1" id="KW-0812">Transmembrane</keyword>
<accession>A0A3N2BHE6</accession>
<dbReference type="Proteomes" id="UP000280668">
    <property type="component" value="Unassembled WGS sequence"/>
</dbReference>
<reference evidence="2 3" key="1">
    <citation type="submission" date="2018-11" db="EMBL/GenBank/DDBJ databases">
        <title>Sequencing the genomes of 1000 actinobacteria strains.</title>
        <authorList>
            <person name="Klenk H.-P."/>
        </authorList>
    </citation>
    <scope>NUCLEOTIDE SEQUENCE [LARGE SCALE GENOMIC DNA]</scope>
    <source>
        <strain evidence="2 3">DSM 11294</strain>
    </source>
</reference>
<gene>
    <name evidence="2" type="ORF">EDD31_2912</name>
</gene>
<evidence type="ECO:0000313" key="3">
    <source>
        <dbReference type="Proteomes" id="UP000280668"/>
    </source>
</evidence>